<evidence type="ECO:0000313" key="5">
    <source>
        <dbReference type="EMBL" id="RAJ05444.1"/>
    </source>
</evidence>
<dbReference type="PANTHER" id="PTHR45867">
    <property type="entry name" value="PURPLE ACID PHOSPHATASE"/>
    <property type="match status" value="1"/>
</dbReference>
<feature type="chain" id="PRO_5016311673" evidence="2">
    <location>
        <begin position="34"/>
        <end position="443"/>
    </location>
</feature>
<dbReference type="InterPro" id="IPR006311">
    <property type="entry name" value="TAT_signal"/>
</dbReference>
<protein>
    <submittedName>
        <fullName evidence="5">Calcineurin-like phosphoesterase family protein</fullName>
    </submittedName>
</protein>
<keyword evidence="1 2" id="KW-0732">Signal</keyword>
<dbReference type="RefSeq" id="WP_111598032.1">
    <property type="nucleotide sequence ID" value="NZ_QLLL01000004.1"/>
</dbReference>
<dbReference type="Pfam" id="PF16656">
    <property type="entry name" value="Pur_ac_phosph_N"/>
    <property type="match status" value="1"/>
</dbReference>
<dbReference type="EMBL" id="QLLL01000004">
    <property type="protein sequence ID" value="RAJ05444.1"/>
    <property type="molecule type" value="Genomic_DNA"/>
</dbReference>
<dbReference type="InterPro" id="IPR015914">
    <property type="entry name" value="PAPs_N"/>
</dbReference>
<dbReference type="OrthoDB" id="9809781at2"/>
<gene>
    <name evidence="5" type="ORF">LX64_02602</name>
</gene>
<evidence type="ECO:0000256" key="2">
    <source>
        <dbReference type="SAM" id="SignalP"/>
    </source>
</evidence>
<dbReference type="InterPro" id="IPR004843">
    <property type="entry name" value="Calcineurin-like_PHP"/>
</dbReference>
<organism evidence="5 6">
    <name type="scientific">Chitinophaga skermanii</name>
    <dbReference type="NCBI Taxonomy" id="331697"/>
    <lineage>
        <taxon>Bacteria</taxon>
        <taxon>Pseudomonadati</taxon>
        <taxon>Bacteroidota</taxon>
        <taxon>Chitinophagia</taxon>
        <taxon>Chitinophagales</taxon>
        <taxon>Chitinophagaceae</taxon>
        <taxon>Chitinophaga</taxon>
    </lineage>
</organism>
<feature type="signal peptide" evidence="2">
    <location>
        <begin position="1"/>
        <end position="33"/>
    </location>
</feature>
<accession>A0A327QP17</accession>
<dbReference type="Proteomes" id="UP000249547">
    <property type="component" value="Unassembled WGS sequence"/>
</dbReference>
<dbReference type="PROSITE" id="PS51318">
    <property type="entry name" value="TAT"/>
    <property type="match status" value="1"/>
</dbReference>
<evidence type="ECO:0000313" key="6">
    <source>
        <dbReference type="Proteomes" id="UP000249547"/>
    </source>
</evidence>
<dbReference type="Pfam" id="PF00149">
    <property type="entry name" value="Metallophos"/>
    <property type="match status" value="1"/>
</dbReference>
<evidence type="ECO:0000259" key="4">
    <source>
        <dbReference type="Pfam" id="PF16656"/>
    </source>
</evidence>
<evidence type="ECO:0000256" key="1">
    <source>
        <dbReference type="ARBA" id="ARBA00022729"/>
    </source>
</evidence>
<dbReference type="InterPro" id="IPR003961">
    <property type="entry name" value="FN3_dom"/>
</dbReference>
<name>A0A327QP17_9BACT</name>
<dbReference type="InterPro" id="IPR008963">
    <property type="entry name" value="Purple_acid_Pase-like_N"/>
</dbReference>
<dbReference type="SUPFAM" id="SSF56300">
    <property type="entry name" value="Metallo-dependent phosphatases"/>
    <property type="match status" value="1"/>
</dbReference>
<dbReference type="AlphaFoldDB" id="A0A327QP17"/>
<dbReference type="GO" id="GO:0046872">
    <property type="term" value="F:metal ion binding"/>
    <property type="evidence" value="ECO:0007669"/>
    <property type="project" value="InterPro"/>
</dbReference>
<dbReference type="Gene3D" id="3.60.21.10">
    <property type="match status" value="1"/>
</dbReference>
<keyword evidence="6" id="KW-1185">Reference proteome</keyword>
<dbReference type="GO" id="GO:0003993">
    <property type="term" value="F:acid phosphatase activity"/>
    <property type="evidence" value="ECO:0007669"/>
    <property type="project" value="InterPro"/>
</dbReference>
<proteinExistence type="predicted"/>
<dbReference type="CDD" id="cd00063">
    <property type="entry name" value="FN3"/>
    <property type="match status" value="1"/>
</dbReference>
<feature type="domain" description="Purple acid phosphatase N-terminal" evidence="4">
    <location>
        <begin position="57"/>
        <end position="153"/>
    </location>
</feature>
<dbReference type="Gene3D" id="2.60.40.380">
    <property type="entry name" value="Purple acid phosphatase-like, N-terminal"/>
    <property type="match status" value="1"/>
</dbReference>
<comment type="caution">
    <text evidence="5">The sequence shown here is derived from an EMBL/GenBank/DDBJ whole genome shotgun (WGS) entry which is preliminary data.</text>
</comment>
<evidence type="ECO:0000259" key="3">
    <source>
        <dbReference type="Pfam" id="PF00149"/>
    </source>
</evidence>
<feature type="domain" description="Calcineurin-like phosphoesterase" evidence="3">
    <location>
        <begin position="166"/>
        <end position="358"/>
    </location>
</feature>
<dbReference type="PANTHER" id="PTHR45867:SF3">
    <property type="entry name" value="ACID PHOSPHATASE TYPE 7"/>
    <property type="match status" value="1"/>
</dbReference>
<dbReference type="SUPFAM" id="SSF49363">
    <property type="entry name" value="Purple acid phosphatase, N-terminal domain"/>
    <property type="match status" value="1"/>
</dbReference>
<reference evidence="5 6" key="1">
    <citation type="submission" date="2018-06" db="EMBL/GenBank/DDBJ databases">
        <title>Genomic Encyclopedia of Archaeal and Bacterial Type Strains, Phase II (KMG-II): from individual species to whole genera.</title>
        <authorList>
            <person name="Goeker M."/>
        </authorList>
    </citation>
    <scope>NUCLEOTIDE SEQUENCE [LARGE SCALE GENOMIC DNA]</scope>
    <source>
        <strain evidence="5 6">DSM 23857</strain>
    </source>
</reference>
<dbReference type="InterPro" id="IPR029052">
    <property type="entry name" value="Metallo-depent_PP-like"/>
</dbReference>
<sequence>MEKKIAGRRKFLTGLMKAGALLPLTGAAGLVKAATPNSLIGTAVTDTPGVYTAGSIPDRVILTITKDPATMASFNWRTGNQVNNTFIEYTAADAKPEFAKNVIRVAATSEAFSFGELHVNQHTVALSGLQPNTLYTYRVGSDNGWSEWLQFTTASQQTGKVSFIYLGDAQVGIRPFWSRVIRKAYAQLPEAALIIHAGDLVNKANNDDEWGQWFEAGNFIHGSIPSMVTPGNHEYTHEDGLPHLSVFWKKQFSLPANGTGNADLEGSVFYADVQGVRFISLNTMMLEEATSDALITAQKEWLETTLKNNPHQWTVVTMHHPVFSTKKGRYNEKVRAHLKPIFDQYKVDIVLQGHDHAYGRGMMKVAPYGTAYVVSVSGSKMYEHEKMEWADIVAGHLQMYHLVSIDQQQLQFRSYLATGELFDSFTLVKRKNKTNKFVEGIKG</sequence>